<accession>A0AAV1JVU3</accession>
<dbReference type="InterPro" id="IPR013240">
    <property type="entry name" value="DNA-dir_RNA_pol1_su_RPA34"/>
</dbReference>
<feature type="region of interest" description="Disordered" evidence="1">
    <location>
        <begin position="1"/>
        <end position="96"/>
    </location>
</feature>
<gene>
    <name evidence="2" type="ORF">LNINA_LOCUS11474</name>
</gene>
<feature type="region of interest" description="Disordered" evidence="1">
    <location>
        <begin position="109"/>
        <end position="203"/>
    </location>
</feature>
<reference evidence="2 3" key="1">
    <citation type="submission" date="2023-11" db="EMBL/GenBank/DDBJ databases">
        <authorList>
            <person name="Okamura Y."/>
        </authorList>
    </citation>
    <scope>NUCLEOTIDE SEQUENCE [LARGE SCALE GENOMIC DNA]</scope>
</reference>
<feature type="compositionally biased region" description="Basic residues" evidence="1">
    <location>
        <begin position="449"/>
        <end position="460"/>
    </location>
</feature>
<feature type="compositionally biased region" description="Basic and acidic residues" evidence="1">
    <location>
        <begin position="469"/>
        <end position="478"/>
    </location>
</feature>
<name>A0AAV1JVU3_9NEOP</name>
<evidence type="ECO:0000313" key="3">
    <source>
        <dbReference type="Proteomes" id="UP001497472"/>
    </source>
</evidence>
<feature type="compositionally biased region" description="Basic residues" evidence="1">
    <location>
        <begin position="185"/>
        <end position="197"/>
    </location>
</feature>
<feature type="compositionally biased region" description="Basic and acidic residues" evidence="1">
    <location>
        <begin position="63"/>
        <end position="89"/>
    </location>
</feature>
<dbReference type="Proteomes" id="UP001497472">
    <property type="component" value="Unassembled WGS sequence"/>
</dbReference>
<dbReference type="Gene3D" id="6.20.250.70">
    <property type="match status" value="1"/>
</dbReference>
<dbReference type="EMBL" id="CAVLEF010000144">
    <property type="protein sequence ID" value="CAK1552430.1"/>
    <property type="molecule type" value="Genomic_DNA"/>
</dbReference>
<keyword evidence="3" id="KW-1185">Reference proteome</keyword>
<evidence type="ECO:0008006" key="4">
    <source>
        <dbReference type="Google" id="ProtNLM"/>
    </source>
</evidence>
<sequence>MSSNDDDSFVWGSASDDSKSMSDNENMKRESPVKMEVDELDTEQSFSKKDLDKSKKSKKKKNNKDIKCLDNFVKEESESDSKHTIKTETKGILSPNKIDTYDESYLNLRIKEEESTIVENGKRKKNKKKRRSERETSDTDITIKSPKIDEMDVDSVNLSKEDKVKDNETSKMNAPINFESDENIRHHKPKKKKKRKASYSEDCSIAENSQNDITHSSDAEIKVLENGYASDKQSHNNTKHSNQSCNVTNISTTLHFEEDVSSIDLNHSTEYTESEKVNSKQIRKYLKNNPYLQPVSSKSKPDSIITNNDDIWLLKCPRDIDILNLKGVCVKMNDKTKLKIDGKAYLSTIESSLCQLSVMTFYNKTESVIKSIKANGCIVIKNKVPRLHIPENETMVNNQRNFIPLPETKCRHPLFGVNYKKSIKLPTDIVQRLHNDACYNEEDNVTPVTKKKKKHKKNKHQSQEQSLVEEIKTEEVLPSKKKKKRKHSESIDDTPVKAKRMKHNPEAPTWDSEKAIAETLFNF</sequence>
<dbReference type="Pfam" id="PF08208">
    <property type="entry name" value="RNA_polI_A34"/>
    <property type="match status" value="1"/>
</dbReference>
<dbReference type="AlphaFoldDB" id="A0AAV1JVU3"/>
<evidence type="ECO:0000313" key="2">
    <source>
        <dbReference type="EMBL" id="CAK1552430.1"/>
    </source>
</evidence>
<protein>
    <recommendedName>
        <fullName evidence="4">DNA-binding protein BIN4</fullName>
    </recommendedName>
</protein>
<feature type="compositionally biased region" description="Basic and acidic residues" evidence="1">
    <location>
        <begin position="159"/>
        <end position="169"/>
    </location>
</feature>
<evidence type="ECO:0000256" key="1">
    <source>
        <dbReference type="SAM" id="MobiDB-lite"/>
    </source>
</evidence>
<proteinExistence type="predicted"/>
<feature type="compositionally biased region" description="Basic residues" evidence="1">
    <location>
        <begin position="122"/>
        <end position="131"/>
    </location>
</feature>
<comment type="caution">
    <text evidence="2">The sequence shown here is derived from an EMBL/GenBank/DDBJ whole genome shotgun (WGS) entry which is preliminary data.</text>
</comment>
<feature type="compositionally biased region" description="Basic and acidic residues" evidence="1">
    <location>
        <begin position="16"/>
        <end position="37"/>
    </location>
</feature>
<organism evidence="2 3">
    <name type="scientific">Leptosia nina</name>
    <dbReference type="NCBI Taxonomy" id="320188"/>
    <lineage>
        <taxon>Eukaryota</taxon>
        <taxon>Metazoa</taxon>
        <taxon>Ecdysozoa</taxon>
        <taxon>Arthropoda</taxon>
        <taxon>Hexapoda</taxon>
        <taxon>Insecta</taxon>
        <taxon>Pterygota</taxon>
        <taxon>Neoptera</taxon>
        <taxon>Endopterygota</taxon>
        <taxon>Lepidoptera</taxon>
        <taxon>Glossata</taxon>
        <taxon>Ditrysia</taxon>
        <taxon>Papilionoidea</taxon>
        <taxon>Pieridae</taxon>
        <taxon>Pierinae</taxon>
        <taxon>Leptosia</taxon>
    </lineage>
</organism>
<feature type="region of interest" description="Disordered" evidence="1">
    <location>
        <begin position="445"/>
        <end position="511"/>
    </location>
</feature>
<dbReference type="GO" id="GO:0006360">
    <property type="term" value="P:transcription by RNA polymerase I"/>
    <property type="evidence" value="ECO:0007669"/>
    <property type="project" value="InterPro"/>
</dbReference>